<dbReference type="STRING" id="2010991.A0A3M2RMV3"/>
<dbReference type="Proteomes" id="UP000277212">
    <property type="component" value="Unassembled WGS sequence"/>
</dbReference>
<dbReference type="InterPro" id="IPR045518">
    <property type="entry name" value="2EXR"/>
</dbReference>
<feature type="domain" description="2EXR" evidence="2">
    <location>
        <begin position="50"/>
        <end position="130"/>
    </location>
</feature>
<keyword evidence="4" id="KW-1185">Reference proteome</keyword>
<gene>
    <name evidence="3" type="ORF">CDV36_013753</name>
</gene>
<dbReference type="AlphaFoldDB" id="A0A3M2RMV3"/>
<evidence type="ECO:0000259" key="2">
    <source>
        <dbReference type="Pfam" id="PF20150"/>
    </source>
</evidence>
<feature type="region of interest" description="Disordered" evidence="1">
    <location>
        <begin position="293"/>
        <end position="318"/>
    </location>
</feature>
<organism evidence="3 4">
    <name type="scientific">Fusarium kuroshium</name>
    <dbReference type="NCBI Taxonomy" id="2010991"/>
    <lineage>
        <taxon>Eukaryota</taxon>
        <taxon>Fungi</taxon>
        <taxon>Dikarya</taxon>
        <taxon>Ascomycota</taxon>
        <taxon>Pezizomycotina</taxon>
        <taxon>Sordariomycetes</taxon>
        <taxon>Hypocreomycetidae</taxon>
        <taxon>Hypocreales</taxon>
        <taxon>Nectriaceae</taxon>
        <taxon>Fusarium</taxon>
        <taxon>Fusarium solani species complex</taxon>
    </lineage>
</organism>
<sequence>MATTDRDNDAQHGITFQIPASSPADITEVASERMEEPPIKFEIPDNCRTFSPFPRLPPELRHQIWEATLTTPGMHFLKVDTEYEPSTGRGRWWIRDFSSPHELIEDDDDENADPVALEVKRESRPISVQYGSLRPLYPTRQADISYYTSLHQQLAKLSVTCNEAAAIAKSLAGRSDTFRLDNGRIISLGCSSDVIYLEYVPPDVFESGFRFFRSLSCEGLDQIRKVAVRYCHKWNEQRTPRRCPNCGQLHPSPDVVKHPNHIYRFLAQYLPNLEQFYFVDYFILRKTETAAQSTREGNGLGTKPRANPQPRTFQGGNRTYCEVNDHDWNVRPVVWEMKSWLQEQFVKYAKTSKLSKHRNPEKVQFGVLACEWTVGPPAEATRGPITPIKKGRNKRRLSEDHSPSRSRRLNIQRASATPPQNLPQEATRGFSFVFGAQEEDSNEFDFTISIPL</sequence>
<proteinExistence type="predicted"/>
<dbReference type="Pfam" id="PF20150">
    <property type="entry name" value="2EXR"/>
    <property type="match status" value="1"/>
</dbReference>
<dbReference type="EMBL" id="NKUJ01000397">
    <property type="protein sequence ID" value="RMJ06660.1"/>
    <property type="molecule type" value="Genomic_DNA"/>
</dbReference>
<name>A0A3M2RMV3_9HYPO</name>
<evidence type="ECO:0000313" key="3">
    <source>
        <dbReference type="EMBL" id="RMJ06660.1"/>
    </source>
</evidence>
<feature type="compositionally biased region" description="Polar residues" evidence="1">
    <location>
        <begin position="412"/>
        <end position="424"/>
    </location>
</feature>
<feature type="region of interest" description="Disordered" evidence="1">
    <location>
        <begin position="379"/>
        <end position="425"/>
    </location>
</feature>
<evidence type="ECO:0000313" key="4">
    <source>
        <dbReference type="Proteomes" id="UP000277212"/>
    </source>
</evidence>
<dbReference type="OrthoDB" id="4655872at2759"/>
<accession>A0A3M2RMV3</accession>
<protein>
    <recommendedName>
        <fullName evidence="2">2EXR domain-containing protein</fullName>
    </recommendedName>
</protein>
<reference evidence="3 4" key="1">
    <citation type="submission" date="2017-06" db="EMBL/GenBank/DDBJ databases">
        <title>Comparative genomic analysis of Ambrosia Fusariam Clade fungi.</title>
        <authorList>
            <person name="Stajich J.E."/>
            <person name="Carrillo J."/>
            <person name="Kijimoto T."/>
            <person name="Eskalen A."/>
            <person name="O'Donnell K."/>
            <person name="Kasson M."/>
        </authorList>
    </citation>
    <scope>NUCLEOTIDE SEQUENCE [LARGE SCALE GENOMIC DNA]</scope>
    <source>
        <strain evidence="3">UCR3666</strain>
    </source>
</reference>
<evidence type="ECO:0000256" key="1">
    <source>
        <dbReference type="SAM" id="MobiDB-lite"/>
    </source>
</evidence>
<comment type="caution">
    <text evidence="3">The sequence shown here is derived from an EMBL/GenBank/DDBJ whole genome shotgun (WGS) entry which is preliminary data.</text>
</comment>